<dbReference type="InterPro" id="IPR001789">
    <property type="entry name" value="Sig_transdc_resp-reg_receiver"/>
</dbReference>
<organism evidence="9 10">
    <name type="scientific">Croceibacterium soli</name>
    <dbReference type="NCBI Taxonomy" id="1739690"/>
    <lineage>
        <taxon>Bacteria</taxon>
        <taxon>Pseudomonadati</taxon>
        <taxon>Pseudomonadota</taxon>
        <taxon>Alphaproteobacteria</taxon>
        <taxon>Sphingomonadales</taxon>
        <taxon>Erythrobacteraceae</taxon>
        <taxon>Croceibacterium</taxon>
    </lineage>
</organism>
<sequence length="207" mass="23214">MSKPNRRVYIVDDDSSVRRSMRFVLAAAGYEPRPFASGEDFLEELPHLQPGCVLLDVRMPQLNGLQVLSTVRERGNRFPVLVITGHGDVPTAVEAMKLGADDFLEKPFVDDVLLRSLETLSARLNEDAEHDRRLAEASERIALLTQREREVLQGLIGGYSNKEIALKLSLSVRTVESYRADLMRKLEMSSVADLVRFGILLNLPPLD</sequence>
<dbReference type="Proteomes" id="UP000469159">
    <property type="component" value="Unassembled WGS sequence"/>
</dbReference>
<protein>
    <submittedName>
        <fullName evidence="9">Response regulator</fullName>
    </submittedName>
</protein>
<keyword evidence="5" id="KW-0804">Transcription</keyword>
<dbReference type="SMART" id="SM00421">
    <property type="entry name" value="HTH_LUXR"/>
    <property type="match status" value="1"/>
</dbReference>
<accession>A0A6I4UVF6</accession>
<dbReference type="GO" id="GO:0003677">
    <property type="term" value="F:DNA binding"/>
    <property type="evidence" value="ECO:0007669"/>
    <property type="project" value="UniProtKB-KW"/>
</dbReference>
<evidence type="ECO:0000313" key="10">
    <source>
        <dbReference type="Proteomes" id="UP000469159"/>
    </source>
</evidence>
<dbReference type="RefSeq" id="WP_160746336.1">
    <property type="nucleotide sequence ID" value="NZ_WTYK01000003.1"/>
</dbReference>
<proteinExistence type="predicted"/>
<dbReference type="CDD" id="cd17537">
    <property type="entry name" value="REC_FixJ"/>
    <property type="match status" value="1"/>
</dbReference>
<dbReference type="SUPFAM" id="SSF52172">
    <property type="entry name" value="CheY-like"/>
    <property type="match status" value="1"/>
</dbReference>
<dbReference type="FunFam" id="3.40.50.2300:FF:000018">
    <property type="entry name" value="DNA-binding transcriptional regulator NtrC"/>
    <property type="match status" value="1"/>
</dbReference>
<evidence type="ECO:0000259" key="8">
    <source>
        <dbReference type="PROSITE" id="PS50110"/>
    </source>
</evidence>
<evidence type="ECO:0000256" key="4">
    <source>
        <dbReference type="ARBA" id="ARBA00023125"/>
    </source>
</evidence>
<feature type="modified residue" description="4-aspartylphosphate" evidence="6">
    <location>
        <position position="56"/>
    </location>
</feature>
<reference evidence="9 10" key="1">
    <citation type="submission" date="2019-12" db="EMBL/GenBank/DDBJ databases">
        <title>Genomic-based taxomic classification of the family Erythrobacteraceae.</title>
        <authorList>
            <person name="Xu L."/>
        </authorList>
    </citation>
    <scope>NUCLEOTIDE SEQUENCE [LARGE SCALE GENOMIC DNA]</scope>
    <source>
        <strain evidence="9 10">MCCC 1K02066</strain>
    </source>
</reference>
<evidence type="ECO:0000256" key="5">
    <source>
        <dbReference type="ARBA" id="ARBA00023163"/>
    </source>
</evidence>
<dbReference type="Pfam" id="PF00196">
    <property type="entry name" value="GerE"/>
    <property type="match status" value="1"/>
</dbReference>
<dbReference type="Gene3D" id="3.40.50.2300">
    <property type="match status" value="1"/>
</dbReference>
<evidence type="ECO:0000256" key="6">
    <source>
        <dbReference type="PROSITE-ProRule" id="PRU00169"/>
    </source>
</evidence>
<dbReference type="InterPro" id="IPR016032">
    <property type="entry name" value="Sig_transdc_resp-reg_C-effctor"/>
</dbReference>
<dbReference type="PRINTS" id="PR00038">
    <property type="entry name" value="HTHLUXR"/>
</dbReference>
<feature type="domain" description="Response regulatory" evidence="8">
    <location>
        <begin position="7"/>
        <end position="121"/>
    </location>
</feature>
<dbReference type="SMART" id="SM00448">
    <property type="entry name" value="REC"/>
    <property type="match status" value="1"/>
</dbReference>
<dbReference type="GO" id="GO:0006355">
    <property type="term" value="P:regulation of DNA-templated transcription"/>
    <property type="evidence" value="ECO:0007669"/>
    <property type="project" value="InterPro"/>
</dbReference>
<keyword evidence="2" id="KW-0902">Two-component regulatory system</keyword>
<dbReference type="PROSITE" id="PS50110">
    <property type="entry name" value="RESPONSE_REGULATORY"/>
    <property type="match status" value="1"/>
</dbReference>
<dbReference type="OrthoDB" id="9782655at2"/>
<keyword evidence="1 6" id="KW-0597">Phosphoprotein</keyword>
<evidence type="ECO:0000259" key="7">
    <source>
        <dbReference type="PROSITE" id="PS50043"/>
    </source>
</evidence>
<keyword evidence="10" id="KW-1185">Reference proteome</keyword>
<dbReference type="AlphaFoldDB" id="A0A6I4UVF6"/>
<evidence type="ECO:0000256" key="2">
    <source>
        <dbReference type="ARBA" id="ARBA00023012"/>
    </source>
</evidence>
<gene>
    <name evidence="9" type="ORF">GRI75_07530</name>
</gene>
<evidence type="ECO:0000313" key="9">
    <source>
        <dbReference type="EMBL" id="MXP41493.1"/>
    </source>
</evidence>
<dbReference type="SUPFAM" id="SSF46894">
    <property type="entry name" value="C-terminal effector domain of the bipartite response regulators"/>
    <property type="match status" value="1"/>
</dbReference>
<dbReference type="Pfam" id="PF00072">
    <property type="entry name" value="Response_reg"/>
    <property type="match status" value="1"/>
</dbReference>
<dbReference type="InterPro" id="IPR036388">
    <property type="entry name" value="WH-like_DNA-bd_sf"/>
</dbReference>
<keyword evidence="4" id="KW-0238">DNA-binding</keyword>
<evidence type="ECO:0000256" key="1">
    <source>
        <dbReference type="ARBA" id="ARBA00022553"/>
    </source>
</evidence>
<evidence type="ECO:0000256" key="3">
    <source>
        <dbReference type="ARBA" id="ARBA00023015"/>
    </source>
</evidence>
<comment type="caution">
    <text evidence="9">The sequence shown here is derived from an EMBL/GenBank/DDBJ whole genome shotgun (WGS) entry which is preliminary data.</text>
</comment>
<dbReference type="InterPro" id="IPR011006">
    <property type="entry name" value="CheY-like_superfamily"/>
</dbReference>
<keyword evidence="3" id="KW-0805">Transcription regulation</keyword>
<dbReference type="CDD" id="cd06170">
    <property type="entry name" value="LuxR_C_like"/>
    <property type="match status" value="1"/>
</dbReference>
<dbReference type="EMBL" id="WTYK01000003">
    <property type="protein sequence ID" value="MXP41493.1"/>
    <property type="molecule type" value="Genomic_DNA"/>
</dbReference>
<dbReference type="PROSITE" id="PS50043">
    <property type="entry name" value="HTH_LUXR_2"/>
    <property type="match status" value="1"/>
</dbReference>
<name>A0A6I4UVF6_9SPHN</name>
<dbReference type="GO" id="GO:0000160">
    <property type="term" value="P:phosphorelay signal transduction system"/>
    <property type="evidence" value="ECO:0007669"/>
    <property type="project" value="UniProtKB-KW"/>
</dbReference>
<dbReference type="PANTHER" id="PTHR44688:SF16">
    <property type="entry name" value="DNA-BINDING TRANSCRIPTIONAL ACTIVATOR DEVR_DOSR"/>
    <property type="match status" value="1"/>
</dbReference>
<feature type="domain" description="HTH luxR-type" evidence="7">
    <location>
        <begin position="137"/>
        <end position="202"/>
    </location>
</feature>
<dbReference type="PANTHER" id="PTHR44688">
    <property type="entry name" value="DNA-BINDING TRANSCRIPTIONAL ACTIVATOR DEVR_DOSR"/>
    <property type="match status" value="1"/>
</dbReference>
<dbReference type="InterPro" id="IPR000792">
    <property type="entry name" value="Tscrpt_reg_LuxR_C"/>
</dbReference>
<dbReference type="Gene3D" id="1.10.10.10">
    <property type="entry name" value="Winged helix-like DNA-binding domain superfamily/Winged helix DNA-binding domain"/>
    <property type="match status" value="1"/>
</dbReference>